<organism evidence="1 2">
    <name type="scientific">Racocetra persica</name>
    <dbReference type="NCBI Taxonomy" id="160502"/>
    <lineage>
        <taxon>Eukaryota</taxon>
        <taxon>Fungi</taxon>
        <taxon>Fungi incertae sedis</taxon>
        <taxon>Mucoromycota</taxon>
        <taxon>Glomeromycotina</taxon>
        <taxon>Glomeromycetes</taxon>
        <taxon>Diversisporales</taxon>
        <taxon>Gigasporaceae</taxon>
        <taxon>Racocetra</taxon>
    </lineage>
</organism>
<dbReference type="Proteomes" id="UP000789920">
    <property type="component" value="Unassembled WGS sequence"/>
</dbReference>
<evidence type="ECO:0000313" key="1">
    <source>
        <dbReference type="EMBL" id="CAG8808580.1"/>
    </source>
</evidence>
<proteinExistence type="predicted"/>
<gene>
    <name evidence="1" type="ORF">RPERSI_LOCUS22659</name>
</gene>
<protein>
    <submittedName>
        <fullName evidence="1">21982_t:CDS:1</fullName>
    </submittedName>
</protein>
<comment type="caution">
    <text evidence="1">The sequence shown here is derived from an EMBL/GenBank/DDBJ whole genome shotgun (WGS) entry which is preliminary data.</text>
</comment>
<feature type="non-terminal residue" evidence="1">
    <location>
        <position position="1"/>
    </location>
</feature>
<reference evidence="1" key="1">
    <citation type="submission" date="2021-06" db="EMBL/GenBank/DDBJ databases">
        <authorList>
            <person name="Kallberg Y."/>
            <person name="Tangrot J."/>
            <person name="Rosling A."/>
        </authorList>
    </citation>
    <scope>NUCLEOTIDE SEQUENCE</scope>
    <source>
        <strain evidence="1">MA461A</strain>
    </source>
</reference>
<accession>A0ACA9RS71</accession>
<feature type="non-terminal residue" evidence="1">
    <location>
        <position position="100"/>
    </location>
</feature>
<keyword evidence="2" id="KW-1185">Reference proteome</keyword>
<evidence type="ECO:0000313" key="2">
    <source>
        <dbReference type="Proteomes" id="UP000789920"/>
    </source>
</evidence>
<dbReference type="EMBL" id="CAJVQC010069015">
    <property type="protein sequence ID" value="CAG8808580.1"/>
    <property type="molecule type" value="Genomic_DNA"/>
</dbReference>
<name>A0ACA9RS71_9GLOM</name>
<sequence>GFEEFDKTFEKIDVDDELKLLELINDLPTNETNDHLTAFDYIHAENEEVNEGLTEEEILEIVKSKDKEEEEEEQREDLVEEGPEFRNVEEVKVLRKLYKR</sequence>